<dbReference type="Proteomes" id="UP001597237">
    <property type="component" value="Unassembled WGS sequence"/>
</dbReference>
<name>A0ABW4N1A0_9CAUL</name>
<feature type="transmembrane region" description="Helical" evidence="5">
    <location>
        <begin position="72"/>
        <end position="91"/>
    </location>
</feature>
<comment type="subcellular location">
    <subcellularLocation>
        <location evidence="5">Cell membrane</location>
        <topology evidence="5">Multi-pass membrane protein</topology>
    </subcellularLocation>
    <subcellularLocation>
        <location evidence="1">Membrane</location>
        <topology evidence="1">Multi-pass membrane protein</topology>
    </subcellularLocation>
</comment>
<sequence length="251" mass="26082">MGAAAAAFVLVAAFATALLSGVFGMAGGLVLMGALALVLPVSAAFVTHGLLQMVANGWRAVLHRKHVRWDIVGWYALASLVAGAAAAAIALAPSKPLLFLLLGLVPGLVWLPERLLRLDAAKPAHALASGLVVTGLNLTAGVAGPLLDVFFVRTTLTRHAIVATKAATQVFSHLAKILVYGAPLIASPANDMPPVWLFALAVPLSMAGTAVGGRILDAMSDVNFKRWTRWIVTGVGLLYLVQAAQLFMAAR</sequence>
<feature type="transmembrane region" description="Helical" evidence="5">
    <location>
        <begin position="195"/>
        <end position="216"/>
    </location>
</feature>
<feature type="transmembrane region" description="Helical" evidence="5">
    <location>
        <begin position="127"/>
        <end position="147"/>
    </location>
</feature>
<comment type="caution">
    <text evidence="6">The sequence shown here is derived from an EMBL/GenBank/DDBJ whole genome shotgun (WGS) entry which is preliminary data.</text>
</comment>
<comment type="similarity">
    <text evidence="5">Belongs to the 4-toluene sulfonate uptake permease (TSUP) (TC 2.A.102) family.</text>
</comment>
<feature type="transmembrane region" description="Helical" evidence="5">
    <location>
        <begin position="228"/>
        <end position="248"/>
    </location>
</feature>
<proteinExistence type="inferred from homology"/>
<gene>
    <name evidence="6" type="ORF">ACFSC0_10450</name>
</gene>
<evidence type="ECO:0000256" key="3">
    <source>
        <dbReference type="ARBA" id="ARBA00022989"/>
    </source>
</evidence>
<evidence type="ECO:0000256" key="2">
    <source>
        <dbReference type="ARBA" id="ARBA00022692"/>
    </source>
</evidence>
<keyword evidence="7" id="KW-1185">Reference proteome</keyword>
<evidence type="ECO:0000256" key="5">
    <source>
        <dbReference type="RuleBase" id="RU363041"/>
    </source>
</evidence>
<feature type="transmembrane region" description="Helical" evidence="5">
    <location>
        <begin position="29"/>
        <end position="51"/>
    </location>
</feature>
<organism evidence="6 7">
    <name type="scientific">Phenylobacterium terrae</name>
    <dbReference type="NCBI Taxonomy" id="2665495"/>
    <lineage>
        <taxon>Bacteria</taxon>
        <taxon>Pseudomonadati</taxon>
        <taxon>Pseudomonadota</taxon>
        <taxon>Alphaproteobacteria</taxon>
        <taxon>Caulobacterales</taxon>
        <taxon>Caulobacteraceae</taxon>
        <taxon>Phenylobacterium</taxon>
    </lineage>
</organism>
<accession>A0ABW4N1A0</accession>
<keyword evidence="5" id="KW-1003">Cell membrane</keyword>
<keyword evidence="4 5" id="KW-0472">Membrane</keyword>
<dbReference type="Pfam" id="PF01925">
    <property type="entry name" value="TauE"/>
    <property type="match status" value="1"/>
</dbReference>
<reference evidence="7" key="1">
    <citation type="journal article" date="2019" name="Int. J. Syst. Evol. Microbiol.">
        <title>The Global Catalogue of Microorganisms (GCM) 10K type strain sequencing project: providing services to taxonomists for standard genome sequencing and annotation.</title>
        <authorList>
            <consortium name="The Broad Institute Genomics Platform"/>
            <consortium name="The Broad Institute Genome Sequencing Center for Infectious Disease"/>
            <person name="Wu L."/>
            <person name="Ma J."/>
        </authorList>
    </citation>
    <scope>NUCLEOTIDE SEQUENCE [LARGE SCALE GENOMIC DNA]</scope>
    <source>
        <strain evidence="7">DFY28</strain>
    </source>
</reference>
<protein>
    <recommendedName>
        <fullName evidence="5">Probable membrane transporter protein</fullName>
    </recommendedName>
</protein>
<keyword evidence="2 5" id="KW-0812">Transmembrane</keyword>
<dbReference type="InterPro" id="IPR002781">
    <property type="entry name" value="TM_pro_TauE-like"/>
</dbReference>
<evidence type="ECO:0000313" key="6">
    <source>
        <dbReference type="EMBL" id="MFD1783813.1"/>
    </source>
</evidence>
<evidence type="ECO:0000313" key="7">
    <source>
        <dbReference type="Proteomes" id="UP001597237"/>
    </source>
</evidence>
<evidence type="ECO:0000256" key="1">
    <source>
        <dbReference type="ARBA" id="ARBA00004141"/>
    </source>
</evidence>
<dbReference type="EMBL" id="JBHUEY010000001">
    <property type="protein sequence ID" value="MFD1783813.1"/>
    <property type="molecule type" value="Genomic_DNA"/>
</dbReference>
<dbReference type="RefSeq" id="WP_377282995.1">
    <property type="nucleotide sequence ID" value="NZ_JBHRSI010000008.1"/>
</dbReference>
<keyword evidence="3 5" id="KW-1133">Transmembrane helix</keyword>
<evidence type="ECO:0000256" key="4">
    <source>
        <dbReference type="ARBA" id="ARBA00023136"/>
    </source>
</evidence>